<keyword evidence="2" id="KW-0812">Transmembrane</keyword>
<evidence type="ECO:0000313" key="5">
    <source>
        <dbReference type="Proteomes" id="UP001164746"/>
    </source>
</evidence>
<feature type="compositionally biased region" description="Basic and acidic residues" evidence="1">
    <location>
        <begin position="264"/>
        <end position="276"/>
    </location>
</feature>
<dbReference type="Proteomes" id="UP001164746">
    <property type="component" value="Chromosome 14"/>
</dbReference>
<keyword evidence="2" id="KW-0472">Membrane</keyword>
<evidence type="ECO:0000256" key="1">
    <source>
        <dbReference type="SAM" id="MobiDB-lite"/>
    </source>
</evidence>
<feature type="region of interest" description="Disordered" evidence="1">
    <location>
        <begin position="253"/>
        <end position="312"/>
    </location>
</feature>
<feature type="signal peptide" evidence="3">
    <location>
        <begin position="1"/>
        <end position="30"/>
    </location>
</feature>
<feature type="transmembrane region" description="Helical" evidence="2">
    <location>
        <begin position="130"/>
        <end position="153"/>
    </location>
</feature>
<evidence type="ECO:0000256" key="2">
    <source>
        <dbReference type="SAM" id="Phobius"/>
    </source>
</evidence>
<name>A0ABY7FYS6_MYAAR</name>
<sequence length="342" mass="37578">MEMAVFFMGCCKISAVLAMVVLCCWGGAEGVTTTEGLTTEGTPTALDSTHAATHFSESGNANTDQPITNNNNNDKSPSTDYLSSTDAYDDYSADYSADFSTDSTTHTTPTAKPMTAPRQPREGCSCTLRLAVAIPVSIIAGMILVFVPFRIYINQQLRTRRGRWSGASDRTTEKVLRQLNLDRLNELEKKQLHSNLKYVAQGDSVSILVTGPEEKSSQVYDQIRDGELSTANNTTERVDNVYQTLISETEHTNGNAAVLVESETSVKKEPPERDNNEAESEVMCTNAEDKSNDENDLASPLPSDLRARSEQQLYEVGRESAISSKELNFLTIENENFRSSAQ</sequence>
<evidence type="ECO:0000256" key="3">
    <source>
        <dbReference type="SAM" id="SignalP"/>
    </source>
</evidence>
<organism evidence="4 5">
    <name type="scientific">Mya arenaria</name>
    <name type="common">Soft-shell clam</name>
    <dbReference type="NCBI Taxonomy" id="6604"/>
    <lineage>
        <taxon>Eukaryota</taxon>
        <taxon>Metazoa</taxon>
        <taxon>Spiralia</taxon>
        <taxon>Lophotrochozoa</taxon>
        <taxon>Mollusca</taxon>
        <taxon>Bivalvia</taxon>
        <taxon>Autobranchia</taxon>
        <taxon>Heteroconchia</taxon>
        <taxon>Euheterodonta</taxon>
        <taxon>Imparidentia</taxon>
        <taxon>Neoheterodontei</taxon>
        <taxon>Myida</taxon>
        <taxon>Myoidea</taxon>
        <taxon>Myidae</taxon>
        <taxon>Mya</taxon>
    </lineage>
</organism>
<keyword evidence="3" id="KW-0732">Signal</keyword>
<reference evidence="4" key="1">
    <citation type="submission" date="2022-11" db="EMBL/GenBank/DDBJ databases">
        <title>Centuries of genome instability and evolution in soft-shell clam transmissible cancer (bioRxiv).</title>
        <authorList>
            <person name="Hart S.F.M."/>
            <person name="Yonemitsu M.A."/>
            <person name="Giersch R.M."/>
            <person name="Beal B.F."/>
            <person name="Arriagada G."/>
            <person name="Davis B.W."/>
            <person name="Ostrander E.A."/>
            <person name="Goff S.P."/>
            <person name="Metzger M.J."/>
        </authorList>
    </citation>
    <scope>NUCLEOTIDE SEQUENCE</scope>
    <source>
        <strain evidence="4">MELC-2E11</strain>
        <tissue evidence="4">Siphon/mantle</tissue>
    </source>
</reference>
<protein>
    <submittedName>
        <fullName evidence="4">Uncharacterized protein</fullName>
    </submittedName>
</protein>
<accession>A0ABY7FYS6</accession>
<feature type="compositionally biased region" description="Polar residues" evidence="1">
    <location>
        <begin position="55"/>
        <end position="68"/>
    </location>
</feature>
<feature type="chain" id="PRO_5046644083" evidence="3">
    <location>
        <begin position="31"/>
        <end position="342"/>
    </location>
</feature>
<keyword evidence="5" id="KW-1185">Reference proteome</keyword>
<feature type="region of interest" description="Disordered" evidence="1">
    <location>
        <begin position="55"/>
        <end position="81"/>
    </location>
</feature>
<gene>
    <name evidence="4" type="ORF">MAR_012023</name>
</gene>
<evidence type="ECO:0000313" key="4">
    <source>
        <dbReference type="EMBL" id="WAR26319.1"/>
    </source>
</evidence>
<feature type="compositionally biased region" description="Low complexity" evidence="1">
    <location>
        <begin position="99"/>
        <end position="117"/>
    </location>
</feature>
<feature type="compositionally biased region" description="Low complexity" evidence="1">
    <location>
        <begin position="69"/>
        <end position="81"/>
    </location>
</feature>
<dbReference type="EMBL" id="CP111025">
    <property type="protein sequence ID" value="WAR26319.1"/>
    <property type="molecule type" value="Genomic_DNA"/>
</dbReference>
<feature type="region of interest" description="Disordered" evidence="1">
    <location>
        <begin position="99"/>
        <end position="121"/>
    </location>
</feature>
<proteinExistence type="predicted"/>
<keyword evidence="2" id="KW-1133">Transmembrane helix</keyword>